<sequence>MATPFTKARLGKDARATLINAAHLPVLKRELDMFDAYVRVDLAHITMLAEQGIIPIKVAKALLGALQDLRRAGPQGLDVKGELGSILLQVEHYLAERVGAESAGYLQLARSRIDQNATISRVHARDELLHVAERIVDFQKVILQRAEEWADVLMPGYTHLQHAQPWILGHYMIGQHDVFARDLQRVIQTYDRVNLSSLGGLALVGTSWPIDRERTAFLLGHSAPIRHSKDCAGFAMDYLAEVGSSLSILMSGLGRLASEWYIWSTWEFNLIELDEGLCGTSSIMPQKKNPYVLERVRALAGESIGWTAAQLGMLRTPTTVDADRFFSTGNVEYFRVANWALDLMQDCAATVRINRERMRELAGANWNTASNLADAIVRECGLDFRSAHQIVGALVKASIESGTHSRDVGLAEVNAAARATIGREISMTDQQIHDSLDPEQFVATRVSQGSLSKAELQKLFDMARTDIAASEKQLASERARLARSEAALNEAITAISMRG</sequence>
<feature type="domain" description="Fumarate lyase N-terminal" evidence="7">
    <location>
        <begin position="48"/>
        <end position="302"/>
    </location>
</feature>
<dbReference type="EMBL" id="CP000390">
    <property type="protein sequence ID" value="ABG63775.1"/>
    <property type="molecule type" value="Genomic_DNA"/>
</dbReference>
<dbReference type="CDD" id="cd01359">
    <property type="entry name" value="Argininosuccinate_lyase"/>
    <property type="match status" value="1"/>
</dbReference>
<dbReference type="InterPro" id="IPR024083">
    <property type="entry name" value="Fumarase/histidase_N"/>
</dbReference>
<evidence type="ECO:0000256" key="5">
    <source>
        <dbReference type="ARBA" id="ARBA00023239"/>
    </source>
</evidence>
<dbReference type="InterPro" id="IPR029419">
    <property type="entry name" value="Arg_succ_lyase_C"/>
</dbReference>
<evidence type="ECO:0000256" key="2">
    <source>
        <dbReference type="ARBA" id="ARBA00004941"/>
    </source>
</evidence>
<dbReference type="Pfam" id="PF14698">
    <property type="entry name" value="ASL_C2"/>
    <property type="match status" value="1"/>
</dbReference>
<dbReference type="STRING" id="266779.Meso_2390"/>
<dbReference type="eggNOG" id="COG0165">
    <property type="taxonomic scope" value="Bacteria"/>
</dbReference>
<keyword evidence="5 9" id="KW-0456">Lyase</keyword>
<evidence type="ECO:0000259" key="8">
    <source>
        <dbReference type="Pfam" id="PF14698"/>
    </source>
</evidence>
<comment type="pathway">
    <text evidence="2">Amino-acid biosynthesis; L-arginine biosynthesis; L-arginine from L-ornithine and carbamoyl phosphate: step 3/3.</text>
</comment>
<protein>
    <recommendedName>
        <fullName evidence="3 6">Argininosuccinate lyase</fullName>
        <ecNumber evidence="3 6">4.3.2.1</ecNumber>
    </recommendedName>
</protein>
<dbReference type="InterPro" id="IPR009049">
    <property type="entry name" value="Argininosuccinate_lyase"/>
</dbReference>
<dbReference type="HOGENOM" id="CLU_027272_3_4_5"/>
<dbReference type="AlphaFoldDB" id="Q11FQ0"/>
<name>Q11FQ0_CHESB</name>
<keyword evidence="4" id="KW-0055">Arginine biosynthesis</keyword>
<dbReference type="Gene3D" id="1.10.275.10">
    <property type="entry name" value="Fumarase/aspartase (N-terminal domain)"/>
    <property type="match status" value="1"/>
</dbReference>
<organism evidence="9">
    <name type="scientific">Chelativorans sp. (strain BNC1)</name>
    <dbReference type="NCBI Taxonomy" id="266779"/>
    <lineage>
        <taxon>Bacteria</taxon>
        <taxon>Pseudomonadati</taxon>
        <taxon>Pseudomonadota</taxon>
        <taxon>Alphaproteobacteria</taxon>
        <taxon>Hyphomicrobiales</taxon>
        <taxon>Phyllobacteriaceae</taxon>
        <taxon>Chelativorans</taxon>
    </lineage>
</organism>
<dbReference type="Gene3D" id="1.20.200.10">
    <property type="entry name" value="Fumarase/aspartase (Central domain)"/>
    <property type="match status" value="1"/>
</dbReference>
<dbReference type="SUPFAM" id="SSF48557">
    <property type="entry name" value="L-aspartase-like"/>
    <property type="match status" value="1"/>
</dbReference>
<dbReference type="NCBIfam" id="TIGR00838">
    <property type="entry name" value="argH"/>
    <property type="match status" value="1"/>
</dbReference>
<dbReference type="KEGG" id="mes:Meso_2390"/>
<dbReference type="GO" id="GO:0004056">
    <property type="term" value="F:argininosuccinate lyase activity"/>
    <property type="evidence" value="ECO:0007669"/>
    <property type="project" value="UniProtKB-UniRule"/>
</dbReference>
<dbReference type="Gene3D" id="1.10.40.30">
    <property type="entry name" value="Fumarase/aspartase (C-terminal domain)"/>
    <property type="match status" value="1"/>
</dbReference>
<dbReference type="InterPro" id="IPR000362">
    <property type="entry name" value="Fumarate_lyase_fam"/>
</dbReference>
<dbReference type="PANTHER" id="PTHR43814">
    <property type="entry name" value="ARGININOSUCCINATE LYASE"/>
    <property type="match status" value="1"/>
</dbReference>
<dbReference type="PRINTS" id="PR00145">
    <property type="entry name" value="ARGSUCLYASE"/>
</dbReference>
<evidence type="ECO:0000256" key="3">
    <source>
        <dbReference type="ARBA" id="ARBA00012338"/>
    </source>
</evidence>
<gene>
    <name evidence="9" type="ordered locus">Meso_2390</name>
</gene>
<accession>Q11FQ0</accession>
<comment type="catalytic activity">
    <reaction evidence="1">
        <text>2-(N(omega)-L-arginino)succinate = fumarate + L-arginine</text>
        <dbReference type="Rhea" id="RHEA:24020"/>
        <dbReference type="ChEBI" id="CHEBI:29806"/>
        <dbReference type="ChEBI" id="CHEBI:32682"/>
        <dbReference type="ChEBI" id="CHEBI:57472"/>
        <dbReference type="EC" id="4.3.2.1"/>
    </reaction>
</comment>
<dbReference type="UniPathway" id="UPA00068">
    <property type="reaction ID" value="UER00114"/>
</dbReference>
<dbReference type="GO" id="GO:0042450">
    <property type="term" value="P:L-arginine biosynthetic process via ornithine"/>
    <property type="evidence" value="ECO:0007669"/>
    <property type="project" value="UniProtKB-UniRule"/>
</dbReference>
<dbReference type="PANTHER" id="PTHR43814:SF1">
    <property type="entry name" value="ARGININOSUCCINATE LYASE"/>
    <property type="match status" value="1"/>
</dbReference>
<dbReference type="InterPro" id="IPR008948">
    <property type="entry name" value="L-Aspartase-like"/>
</dbReference>
<dbReference type="InterPro" id="IPR022761">
    <property type="entry name" value="Fumarate_lyase_N"/>
</dbReference>
<dbReference type="OrthoDB" id="9769623at2"/>
<feature type="domain" description="Argininosuccinate lyase C-terminal" evidence="8">
    <location>
        <begin position="368"/>
        <end position="443"/>
    </location>
</feature>
<evidence type="ECO:0000313" key="9">
    <source>
        <dbReference type="EMBL" id="ABG63775.1"/>
    </source>
</evidence>
<evidence type="ECO:0000256" key="4">
    <source>
        <dbReference type="ARBA" id="ARBA00022571"/>
    </source>
</evidence>
<evidence type="ECO:0000259" key="7">
    <source>
        <dbReference type="Pfam" id="PF00206"/>
    </source>
</evidence>
<dbReference type="Pfam" id="PF00206">
    <property type="entry name" value="Lyase_1"/>
    <property type="match status" value="1"/>
</dbReference>
<proteinExistence type="predicted"/>
<dbReference type="PRINTS" id="PR00149">
    <property type="entry name" value="FUMRATELYASE"/>
</dbReference>
<evidence type="ECO:0000256" key="6">
    <source>
        <dbReference type="NCBIfam" id="TIGR00838"/>
    </source>
</evidence>
<keyword evidence="4" id="KW-0028">Amino-acid biosynthesis</keyword>
<evidence type="ECO:0000256" key="1">
    <source>
        <dbReference type="ARBA" id="ARBA00000985"/>
    </source>
</evidence>
<reference evidence="9" key="1">
    <citation type="submission" date="2006-06" db="EMBL/GenBank/DDBJ databases">
        <title>Complete sequence of chromosome of Chelativorans sp. BNC1.</title>
        <authorList>
            <consortium name="US DOE Joint Genome Institute"/>
            <person name="Copeland A."/>
            <person name="Lucas S."/>
            <person name="Lapidus A."/>
            <person name="Barry K."/>
            <person name="Detter J.C."/>
            <person name="Glavina del Rio T."/>
            <person name="Hammon N."/>
            <person name="Israni S."/>
            <person name="Dalin E."/>
            <person name="Tice H."/>
            <person name="Pitluck S."/>
            <person name="Chertkov O."/>
            <person name="Brettin T."/>
            <person name="Bruce D."/>
            <person name="Han C."/>
            <person name="Tapia R."/>
            <person name="Gilna P."/>
            <person name="Schmutz J."/>
            <person name="Larimer F."/>
            <person name="Land M."/>
            <person name="Hauser L."/>
            <person name="Kyrpides N."/>
            <person name="Mikhailova N."/>
            <person name="Richardson P."/>
        </authorList>
    </citation>
    <scope>NUCLEOTIDE SEQUENCE</scope>
    <source>
        <strain evidence="9">BNC1</strain>
    </source>
</reference>
<dbReference type="GO" id="GO:0005829">
    <property type="term" value="C:cytosol"/>
    <property type="evidence" value="ECO:0007669"/>
    <property type="project" value="TreeGrafter"/>
</dbReference>
<dbReference type="EC" id="4.3.2.1" evidence="3 6"/>